<feature type="region of interest" description="Disordered" evidence="1">
    <location>
        <begin position="29"/>
        <end position="84"/>
    </location>
</feature>
<name>A0ABR2MJ23_9ASPA</name>
<comment type="caution">
    <text evidence="2">The sequence shown here is derived from an EMBL/GenBank/DDBJ whole genome shotgun (WGS) entry which is preliminary data.</text>
</comment>
<feature type="compositionally biased region" description="Low complexity" evidence="1">
    <location>
        <begin position="115"/>
        <end position="133"/>
    </location>
</feature>
<reference evidence="2 3" key="1">
    <citation type="journal article" date="2022" name="Nat. Plants">
        <title>Genomes of leafy and leafless Platanthera orchids illuminate the evolution of mycoheterotrophy.</title>
        <authorList>
            <person name="Li M.H."/>
            <person name="Liu K.W."/>
            <person name="Li Z."/>
            <person name="Lu H.C."/>
            <person name="Ye Q.L."/>
            <person name="Zhang D."/>
            <person name="Wang J.Y."/>
            <person name="Li Y.F."/>
            <person name="Zhong Z.M."/>
            <person name="Liu X."/>
            <person name="Yu X."/>
            <person name="Liu D.K."/>
            <person name="Tu X.D."/>
            <person name="Liu B."/>
            <person name="Hao Y."/>
            <person name="Liao X.Y."/>
            <person name="Jiang Y.T."/>
            <person name="Sun W.H."/>
            <person name="Chen J."/>
            <person name="Chen Y.Q."/>
            <person name="Ai Y."/>
            <person name="Zhai J.W."/>
            <person name="Wu S.S."/>
            <person name="Zhou Z."/>
            <person name="Hsiao Y.Y."/>
            <person name="Wu W.L."/>
            <person name="Chen Y.Y."/>
            <person name="Lin Y.F."/>
            <person name="Hsu J.L."/>
            <person name="Li C.Y."/>
            <person name="Wang Z.W."/>
            <person name="Zhao X."/>
            <person name="Zhong W.Y."/>
            <person name="Ma X.K."/>
            <person name="Ma L."/>
            <person name="Huang J."/>
            <person name="Chen G.Z."/>
            <person name="Huang M.Z."/>
            <person name="Huang L."/>
            <person name="Peng D.H."/>
            <person name="Luo Y.B."/>
            <person name="Zou S.Q."/>
            <person name="Chen S.P."/>
            <person name="Lan S."/>
            <person name="Tsai W.C."/>
            <person name="Van de Peer Y."/>
            <person name="Liu Z.J."/>
        </authorList>
    </citation>
    <scope>NUCLEOTIDE SEQUENCE [LARGE SCALE GENOMIC DNA]</scope>
    <source>
        <strain evidence="2">Lor288</strain>
    </source>
</reference>
<gene>
    <name evidence="2" type="ORF">KSP40_PGU019577</name>
</gene>
<organism evidence="2 3">
    <name type="scientific">Platanthera guangdongensis</name>
    <dbReference type="NCBI Taxonomy" id="2320717"/>
    <lineage>
        <taxon>Eukaryota</taxon>
        <taxon>Viridiplantae</taxon>
        <taxon>Streptophyta</taxon>
        <taxon>Embryophyta</taxon>
        <taxon>Tracheophyta</taxon>
        <taxon>Spermatophyta</taxon>
        <taxon>Magnoliopsida</taxon>
        <taxon>Liliopsida</taxon>
        <taxon>Asparagales</taxon>
        <taxon>Orchidaceae</taxon>
        <taxon>Orchidoideae</taxon>
        <taxon>Orchideae</taxon>
        <taxon>Orchidinae</taxon>
        <taxon>Platanthera</taxon>
    </lineage>
</organism>
<feature type="compositionally biased region" description="Low complexity" evidence="1">
    <location>
        <begin position="38"/>
        <end position="57"/>
    </location>
</feature>
<keyword evidence="3" id="KW-1185">Reference proteome</keyword>
<feature type="compositionally biased region" description="Polar residues" evidence="1">
    <location>
        <begin position="58"/>
        <end position="74"/>
    </location>
</feature>
<protein>
    <submittedName>
        <fullName evidence="2">Uncharacterized protein</fullName>
    </submittedName>
</protein>
<evidence type="ECO:0000313" key="2">
    <source>
        <dbReference type="EMBL" id="KAK8963986.1"/>
    </source>
</evidence>
<feature type="region of interest" description="Disordered" evidence="1">
    <location>
        <begin position="99"/>
        <end position="143"/>
    </location>
</feature>
<sequence>MQPLQKVGYPPQLQNKHAFFISVWHNPYKRPPSPPNFPTTITTSSTSSSGSRTSNTIDGSSSNEDAHGDSSTTPGGIPLAPCSRVSPAARRLLSVSPLASITSPATPPPLPPPAATSSPASCSRSRSASARSSMAEPLPSEFP</sequence>
<evidence type="ECO:0000313" key="3">
    <source>
        <dbReference type="Proteomes" id="UP001412067"/>
    </source>
</evidence>
<accession>A0ABR2MJ23</accession>
<proteinExistence type="predicted"/>
<feature type="compositionally biased region" description="Pro residues" evidence="1">
    <location>
        <begin position="105"/>
        <end position="114"/>
    </location>
</feature>
<dbReference type="Proteomes" id="UP001412067">
    <property type="component" value="Unassembled WGS sequence"/>
</dbReference>
<dbReference type="EMBL" id="JBBWWR010000007">
    <property type="protein sequence ID" value="KAK8963986.1"/>
    <property type="molecule type" value="Genomic_DNA"/>
</dbReference>
<evidence type="ECO:0000256" key="1">
    <source>
        <dbReference type="SAM" id="MobiDB-lite"/>
    </source>
</evidence>